<feature type="region of interest" description="Disordered" evidence="1">
    <location>
        <begin position="1"/>
        <end position="25"/>
    </location>
</feature>
<dbReference type="PANTHER" id="PTHR31721:SF4">
    <property type="entry name" value="OS06G0710300 PROTEIN"/>
    <property type="match status" value="1"/>
</dbReference>
<dbReference type="Pfam" id="PF03350">
    <property type="entry name" value="UPF0114"/>
    <property type="match status" value="1"/>
</dbReference>
<evidence type="ECO:0000256" key="2">
    <source>
        <dbReference type="SAM" id="Phobius"/>
    </source>
</evidence>
<evidence type="ECO:0000313" key="3">
    <source>
        <dbReference type="EMBL" id="JAC76455.1"/>
    </source>
</evidence>
<name>A0A061S0K4_9CHLO</name>
<feature type="transmembrane region" description="Helical" evidence="2">
    <location>
        <begin position="159"/>
        <end position="182"/>
    </location>
</feature>
<feature type="transmembrane region" description="Helical" evidence="2">
    <location>
        <begin position="102"/>
        <end position="123"/>
    </location>
</feature>
<keyword evidence="2" id="KW-0472">Membrane</keyword>
<sequence>MVTLSVSRLSVSPSRASCRPTRGGRRYSAVAPVPRYPTLFKRSRLIVEPVAAASPADPYVDQQQLKESGANSNSDNKPVGSQEQNPVATGIIQRLLWSCRNLMLFAVMGSLVMSVLMFLQGIMGVGNSFMAVVKHATAGSFTIEEPDVALACVEILDKFLAGIVTFLFGTGVFELFISPIVFPGEEKRNGVPAQRPVWLHCNGIEELEMRLGKVVITILVVNLMAAAKKVTITQPHHLLFIGGALFLAALAMTVLHWVDSKH</sequence>
<dbReference type="EMBL" id="GBEZ01009117">
    <property type="protein sequence ID" value="JAC76455.1"/>
    <property type="molecule type" value="Transcribed_RNA"/>
</dbReference>
<keyword evidence="2" id="KW-0812">Transmembrane</keyword>
<feature type="transmembrane region" description="Helical" evidence="2">
    <location>
        <begin position="238"/>
        <end position="258"/>
    </location>
</feature>
<gene>
    <name evidence="3" type="ORF">TSPGSL018_20110</name>
</gene>
<protein>
    <submittedName>
        <fullName evidence="3">Uncharacterized protein</fullName>
    </submittedName>
</protein>
<dbReference type="AlphaFoldDB" id="A0A061S0K4"/>
<organism evidence="3">
    <name type="scientific">Tetraselmis sp. GSL018</name>
    <dbReference type="NCBI Taxonomy" id="582737"/>
    <lineage>
        <taxon>Eukaryota</taxon>
        <taxon>Viridiplantae</taxon>
        <taxon>Chlorophyta</taxon>
        <taxon>core chlorophytes</taxon>
        <taxon>Chlorodendrophyceae</taxon>
        <taxon>Chlorodendrales</taxon>
        <taxon>Chlorodendraceae</taxon>
        <taxon>Tetraselmis</taxon>
    </lineage>
</organism>
<evidence type="ECO:0000256" key="1">
    <source>
        <dbReference type="SAM" id="MobiDB-lite"/>
    </source>
</evidence>
<proteinExistence type="predicted"/>
<dbReference type="InterPro" id="IPR005134">
    <property type="entry name" value="UPF0114"/>
</dbReference>
<feature type="compositionally biased region" description="Low complexity" evidence="1">
    <location>
        <begin position="1"/>
        <end position="17"/>
    </location>
</feature>
<dbReference type="PANTHER" id="PTHR31721">
    <property type="entry name" value="OS06G0710300 PROTEIN"/>
    <property type="match status" value="1"/>
</dbReference>
<accession>A0A061S0K4</accession>
<reference evidence="3" key="1">
    <citation type="submission" date="2014-05" db="EMBL/GenBank/DDBJ databases">
        <title>The transcriptome of the halophilic microalga Tetraselmis sp. GSL018 isolated from the Great Salt Lake, Utah.</title>
        <authorList>
            <person name="Jinkerson R.E."/>
            <person name="D'Adamo S."/>
            <person name="Posewitz M.C."/>
        </authorList>
    </citation>
    <scope>NUCLEOTIDE SEQUENCE</scope>
    <source>
        <strain evidence="3">GSL018</strain>
    </source>
</reference>
<keyword evidence="2" id="KW-1133">Transmembrane helix</keyword>